<dbReference type="InterPro" id="IPR006015">
    <property type="entry name" value="Universal_stress_UspA"/>
</dbReference>
<dbReference type="RefSeq" id="WP_179647354.1">
    <property type="nucleotide sequence ID" value="NZ_JACBZM010000001.1"/>
</dbReference>
<accession>A0A7Y9ZFI3</accession>
<dbReference type="PANTHER" id="PTHR46268:SF6">
    <property type="entry name" value="UNIVERSAL STRESS PROTEIN UP12"/>
    <property type="match status" value="1"/>
</dbReference>
<name>A0A7Y9ZFI3_9ACTN</name>
<comment type="similarity">
    <text evidence="1">Belongs to the universal stress protein A family.</text>
</comment>
<dbReference type="SUPFAM" id="SSF52402">
    <property type="entry name" value="Adenine nucleotide alpha hydrolases-like"/>
    <property type="match status" value="2"/>
</dbReference>
<dbReference type="Pfam" id="PF00582">
    <property type="entry name" value="Usp"/>
    <property type="match status" value="2"/>
</dbReference>
<feature type="domain" description="UspA" evidence="2">
    <location>
        <begin position="136"/>
        <end position="273"/>
    </location>
</feature>
<dbReference type="PRINTS" id="PR01438">
    <property type="entry name" value="UNVRSLSTRESS"/>
</dbReference>
<protein>
    <submittedName>
        <fullName evidence="3">Nucleotide-binding universal stress UspA family protein</fullName>
    </submittedName>
</protein>
<dbReference type="AlphaFoldDB" id="A0A7Y9ZFI3"/>
<gene>
    <name evidence="3" type="ORF">BJ993_000110</name>
</gene>
<reference evidence="3 4" key="1">
    <citation type="submission" date="2020-07" db="EMBL/GenBank/DDBJ databases">
        <title>Sequencing the genomes of 1000 actinobacteria strains.</title>
        <authorList>
            <person name="Klenk H.-P."/>
        </authorList>
    </citation>
    <scope>NUCLEOTIDE SEQUENCE [LARGE SCALE GENOMIC DNA]</scope>
    <source>
        <strain evidence="3 4">DSM 15131</strain>
    </source>
</reference>
<dbReference type="InterPro" id="IPR014729">
    <property type="entry name" value="Rossmann-like_a/b/a_fold"/>
</dbReference>
<dbReference type="InterPro" id="IPR006016">
    <property type="entry name" value="UspA"/>
</dbReference>
<proteinExistence type="inferred from homology"/>
<feature type="domain" description="UspA" evidence="2">
    <location>
        <begin position="10"/>
        <end position="125"/>
    </location>
</feature>
<dbReference type="PANTHER" id="PTHR46268">
    <property type="entry name" value="STRESS RESPONSE PROTEIN NHAX"/>
    <property type="match status" value="1"/>
</dbReference>
<evidence type="ECO:0000313" key="3">
    <source>
        <dbReference type="EMBL" id="NYI43030.1"/>
    </source>
</evidence>
<evidence type="ECO:0000313" key="4">
    <source>
        <dbReference type="Proteomes" id="UP000562045"/>
    </source>
</evidence>
<evidence type="ECO:0000259" key="2">
    <source>
        <dbReference type="Pfam" id="PF00582"/>
    </source>
</evidence>
<evidence type="ECO:0000256" key="1">
    <source>
        <dbReference type="ARBA" id="ARBA00008791"/>
    </source>
</evidence>
<dbReference type="EMBL" id="JACBZM010000001">
    <property type="protein sequence ID" value="NYI43030.1"/>
    <property type="molecule type" value="Genomic_DNA"/>
</dbReference>
<dbReference type="Gene3D" id="3.40.50.620">
    <property type="entry name" value="HUPs"/>
    <property type="match status" value="2"/>
</dbReference>
<organism evidence="3 4">
    <name type="scientific">Nocardioides aromaticivorans</name>
    <dbReference type="NCBI Taxonomy" id="200618"/>
    <lineage>
        <taxon>Bacteria</taxon>
        <taxon>Bacillati</taxon>
        <taxon>Actinomycetota</taxon>
        <taxon>Actinomycetes</taxon>
        <taxon>Propionibacteriales</taxon>
        <taxon>Nocardioidaceae</taxon>
        <taxon>Nocardioides</taxon>
    </lineage>
</organism>
<dbReference type="Proteomes" id="UP000562045">
    <property type="component" value="Unassembled WGS sequence"/>
</dbReference>
<sequence>MNRRIRPGSIVVGADGSKHGARALRWAAEQARLERRPLVVVTTEEGSAFRINADAVRTVHELAPGVEVSGVSAAGDPRNVLVELTRNAHLLVVGSHGRGTVRSALLGSVSAAVSREAVCPVVVCRPRAEEQVRQGVLVAVDASESSLPVIEFAFAQASLHGQPLTAVHCVWDVMAAVAGLRNVKLDDADLGIGDEAHLALAESLAGFAEKYPDVPVTERVNHGLVDDVVGWRTGAWDLVVVGRHPLDTVSRLVTGSIATAVVERAQTNVAVVPVERERVTS</sequence>
<comment type="caution">
    <text evidence="3">The sequence shown here is derived from an EMBL/GenBank/DDBJ whole genome shotgun (WGS) entry which is preliminary data.</text>
</comment>
<dbReference type="CDD" id="cd23659">
    <property type="entry name" value="USP_At3g01520-like"/>
    <property type="match status" value="1"/>
</dbReference>